<organism evidence="2 3">
    <name type="scientific">Allacma fusca</name>
    <dbReference type="NCBI Taxonomy" id="39272"/>
    <lineage>
        <taxon>Eukaryota</taxon>
        <taxon>Metazoa</taxon>
        <taxon>Ecdysozoa</taxon>
        <taxon>Arthropoda</taxon>
        <taxon>Hexapoda</taxon>
        <taxon>Collembola</taxon>
        <taxon>Symphypleona</taxon>
        <taxon>Sminthuridae</taxon>
        <taxon>Allacma</taxon>
    </lineage>
</organism>
<feature type="transmembrane region" description="Helical" evidence="1">
    <location>
        <begin position="138"/>
        <end position="156"/>
    </location>
</feature>
<comment type="caution">
    <text evidence="2">The sequence shown here is derived from an EMBL/GenBank/DDBJ whole genome shotgun (WGS) entry which is preliminary data.</text>
</comment>
<gene>
    <name evidence="2" type="ORF">AFUS01_LOCUS38163</name>
</gene>
<feature type="transmembrane region" description="Helical" evidence="1">
    <location>
        <begin position="110"/>
        <end position="132"/>
    </location>
</feature>
<reference evidence="2" key="1">
    <citation type="submission" date="2021-06" db="EMBL/GenBank/DDBJ databases">
        <authorList>
            <person name="Hodson N. C."/>
            <person name="Mongue J. A."/>
            <person name="Jaron S. K."/>
        </authorList>
    </citation>
    <scope>NUCLEOTIDE SEQUENCE</scope>
</reference>
<keyword evidence="1" id="KW-0812">Transmembrane</keyword>
<name>A0A8J2LAJ2_9HEXA</name>
<evidence type="ECO:0000256" key="1">
    <source>
        <dbReference type="SAM" id="Phobius"/>
    </source>
</evidence>
<sequence>MSIVNYGAFYWDRKCQRLGPTTGTSKFIWSVVTCVCASIMISYILALYHSKYVDLSSLEIRNMTVVSLDVLFIIVQLYMLALDVNLLYFNIQIIQYVNTLLALHKHGPEIIFGSWGYFGRIVNAIIGILISGRCLVTTRFYIFIIVCHVEFLQFWFHQLLESSEKDCTMRNLQNCMKFYQKLVVQQQLQDNAFGQFYLPVGMFLVSLYEQYSSCSRVYLLSREFQNRLPMHSLQNVAEMRNTLLLRKITNARIRSLQPISVKFGDFGMGSVRAFFRLTVEIGNFYVLLMSLSNQS</sequence>
<keyword evidence="1" id="KW-1133">Transmembrane helix</keyword>
<keyword evidence="3" id="KW-1185">Reference proteome</keyword>
<keyword evidence="1" id="KW-0472">Membrane</keyword>
<proteinExistence type="predicted"/>
<dbReference type="EMBL" id="CAJVCH010546647">
    <property type="protein sequence ID" value="CAG7828220.1"/>
    <property type="molecule type" value="Genomic_DNA"/>
</dbReference>
<protein>
    <submittedName>
        <fullName evidence="2">Uncharacterized protein</fullName>
    </submittedName>
</protein>
<dbReference type="AlphaFoldDB" id="A0A8J2LAJ2"/>
<evidence type="ECO:0000313" key="2">
    <source>
        <dbReference type="EMBL" id="CAG7828220.1"/>
    </source>
</evidence>
<dbReference type="Proteomes" id="UP000708208">
    <property type="component" value="Unassembled WGS sequence"/>
</dbReference>
<evidence type="ECO:0000313" key="3">
    <source>
        <dbReference type="Proteomes" id="UP000708208"/>
    </source>
</evidence>
<feature type="transmembrane region" description="Helical" evidence="1">
    <location>
        <begin position="27"/>
        <end position="48"/>
    </location>
</feature>
<accession>A0A8J2LAJ2</accession>